<feature type="non-terminal residue" evidence="1">
    <location>
        <position position="1"/>
    </location>
</feature>
<accession>A0ACC2SMI7</accession>
<keyword evidence="2" id="KW-1185">Reference proteome</keyword>
<protein>
    <submittedName>
        <fullName evidence="1">Uncharacterized protein</fullName>
    </submittedName>
</protein>
<sequence>KLGFVYITVLGLANQAVPHTGSWRPFATALNYLVHVVPIVYMAFQAQPASPVGVQSDSGMSRDTWQYLQVLRQFGDVVNYAINAILIWPLNNDMCKYLIGFAFNFGDSLPSANGSGSISTHYGILHLPLSDPGMTSPQCDPLCHSVYLTIDHQPLSTI</sequence>
<reference evidence="1" key="1">
    <citation type="submission" date="2022-04" db="EMBL/GenBank/DDBJ databases">
        <title>Genome of the entomopathogenic fungus Entomophthora muscae.</title>
        <authorList>
            <person name="Elya C."/>
            <person name="Lovett B.R."/>
            <person name="Lee E."/>
            <person name="Macias A.M."/>
            <person name="Hajek A.E."/>
            <person name="De Bivort B.L."/>
            <person name="Kasson M.T."/>
            <person name="De Fine Licht H.H."/>
            <person name="Stajich J.E."/>
        </authorList>
    </citation>
    <scope>NUCLEOTIDE SEQUENCE</scope>
    <source>
        <strain evidence="1">Berkeley</strain>
    </source>
</reference>
<evidence type="ECO:0000313" key="2">
    <source>
        <dbReference type="Proteomes" id="UP001165960"/>
    </source>
</evidence>
<proteinExistence type="predicted"/>
<dbReference type="EMBL" id="QTSX02004823">
    <property type="protein sequence ID" value="KAJ9063619.1"/>
    <property type="molecule type" value="Genomic_DNA"/>
</dbReference>
<organism evidence="1 2">
    <name type="scientific">Entomophthora muscae</name>
    <dbReference type="NCBI Taxonomy" id="34485"/>
    <lineage>
        <taxon>Eukaryota</taxon>
        <taxon>Fungi</taxon>
        <taxon>Fungi incertae sedis</taxon>
        <taxon>Zoopagomycota</taxon>
        <taxon>Entomophthoromycotina</taxon>
        <taxon>Entomophthoromycetes</taxon>
        <taxon>Entomophthorales</taxon>
        <taxon>Entomophthoraceae</taxon>
        <taxon>Entomophthora</taxon>
    </lineage>
</organism>
<evidence type="ECO:0000313" key="1">
    <source>
        <dbReference type="EMBL" id="KAJ9063619.1"/>
    </source>
</evidence>
<name>A0ACC2SMI7_9FUNG</name>
<comment type="caution">
    <text evidence="1">The sequence shown here is derived from an EMBL/GenBank/DDBJ whole genome shotgun (WGS) entry which is preliminary data.</text>
</comment>
<gene>
    <name evidence="1" type="ORF">DSO57_1038981</name>
</gene>
<dbReference type="Proteomes" id="UP001165960">
    <property type="component" value="Unassembled WGS sequence"/>
</dbReference>